<proteinExistence type="predicted"/>
<feature type="compositionally biased region" description="Polar residues" evidence="1">
    <location>
        <begin position="553"/>
        <end position="563"/>
    </location>
</feature>
<comment type="caution">
    <text evidence="2">The sequence shown here is derived from an EMBL/GenBank/DDBJ whole genome shotgun (WGS) entry which is preliminary data.</text>
</comment>
<keyword evidence="3" id="KW-1185">Reference proteome</keyword>
<gene>
    <name evidence="2" type="ORF">CVT24_010960</name>
</gene>
<name>A0A409YYF4_9AGAR</name>
<feature type="compositionally biased region" description="Polar residues" evidence="1">
    <location>
        <begin position="519"/>
        <end position="539"/>
    </location>
</feature>
<dbReference type="Proteomes" id="UP000284842">
    <property type="component" value="Unassembled WGS sequence"/>
</dbReference>
<dbReference type="EMBL" id="NHTK01000165">
    <property type="protein sequence ID" value="PPR08062.1"/>
    <property type="molecule type" value="Genomic_DNA"/>
</dbReference>
<reference evidence="2 3" key="1">
    <citation type="journal article" date="2018" name="Evol. Lett.">
        <title>Horizontal gene cluster transfer increased hallucinogenic mushroom diversity.</title>
        <authorList>
            <person name="Reynolds H.T."/>
            <person name="Vijayakumar V."/>
            <person name="Gluck-Thaler E."/>
            <person name="Korotkin H.B."/>
            <person name="Matheny P.B."/>
            <person name="Slot J.C."/>
        </authorList>
    </citation>
    <scope>NUCLEOTIDE SEQUENCE [LARGE SCALE GENOMIC DNA]</scope>
    <source>
        <strain evidence="2 3">2629</strain>
    </source>
</reference>
<feature type="compositionally biased region" description="Polar residues" evidence="1">
    <location>
        <begin position="478"/>
        <end position="491"/>
    </location>
</feature>
<dbReference type="AlphaFoldDB" id="A0A409YYF4"/>
<protein>
    <submittedName>
        <fullName evidence="2">Uncharacterized protein</fullName>
    </submittedName>
</protein>
<organism evidence="2 3">
    <name type="scientific">Panaeolus cyanescens</name>
    <dbReference type="NCBI Taxonomy" id="181874"/>
    <lineage>
        <taxon>Eukaryota</taxon>
        <taxon>Fungi</taxon>
        <taxon>Dikarya</taxon>
        <taxon>Basidiomycota</taxon>
        <taxon>Agaricomycotina</taxon>
        <taxon>Agaricomycetes</taxon>
        <taxon>Agaricomycetidae</taxon>
        <taxon>Agaricales</taxon>
        <taxon>Agaricineae</taxon>
        <taxon>Galeropsidaceae</taxon>
        <taxon>Panaeolus</taxon>
    </lineage>
</organism>
<feature type="region of interest" description="Disordered" evidence="1">
    <location>
        <begin position="429"/>
        <end position="563"/>
    </location>
</feature>
<dbReference type="InParanoid" id="A0A409YYF4"/>
<evidence type="ECO:0000313" key="3">
    <source>
        <dbReference type="Proteomes" id="UP000284842"/>
    </source>
</evidence>
<evidence type="ECO:0000256" key="1">
    <source>
        <dbReference type="SAM" id="MobiDB-lite"/>
    </source>
</evidence>
<sequence length="582" mass="65456">MDLNTNFENILAPARQTRRDSYFTAEERAVMVPFRDLLEQQSNPEGRSYVCKKHILPAIFNYWLTIGKKPKDLAEQIEWSRIVIKWLSNNWRSKATDRKWAAPNFKATRVEHVWRTRQSLVWAEIDKLLGVTESSTSTPGWFQCRQKAIANVIRNMSAEDQQILNYEVAQISQKGYPPEVQAKMADKVLSDRIEQAATEHFLEMGVISLQLTCHRQANGKLGVTIFDYSTILMGTSKVMYSFASQQKDVLSKLQASFLSYNQALHYTATELSQGRFQRAVPIDTALANAPANITYLQAESEINPHGITFTTHGYPQLPQNFSSANYFKHELSPILQTYINTHYQLASGQPSKRTRTPWSKLKAKEDMVQLINSAYLPSEPDFRFDCPRNMSLENVSLFLDFIARREGEFGAENAFRFSHISGRKGIQPALYPTPALSPTPALTNPTPTPPTPSHQTAAAHTGPDKQTQPSLPTPNLTPEPTSRQTSMQPETSDMLPVVQPQPQTSKKANSYRRRKQTEDSTTMPTNSNQPIIGKSTKSLSAPKASRSRSQRSHTSQADVVVESTNLPVAKTRSQKLKAGITL</sequence>
<accession>A0A409YYF4</accession>
<feature type="compositionally biased region" description="Low complexity" evidence="1">
    <location>
        <begin position="429"/>
        <end position="445"/>
    </location>
</feature>
<evidence type="ECO:0000313" key="2">
    <source>
        <dbReference type="EMBL" id="PPR08062.1"/>
    </source>
</evidence>
<dbReference type="OrthoDB" id="3062213at2759"/>